<sequence>MKLSRKLVLTGGVVVAVGACGLLADAAVAARAEAHVASAVARESNLEMEPRVSIGGSPYLASTLTGEISGMSVEVLDVDTPGFGLVNASTQLDGLKVTADQVVTGEISGARAELSTRRISLDGVAVGEQLGMTDLDISNPYDISPTGGGATEVQLTGTPDGFSDPVTVLATLRLDGEHFTMRPFEVLEAPEGREEEAAAAFSWDLDTRVLPLESRVESVGVSGGSLRFEAQRRNITVSLSDLAPIESSEASDFDSTDYGAGR</sequence>
<organism evidence="2 3">
    <name type="scientific">Corynebacterium frankenforstense DSM 45800</name>
    <dbReference type="NCBI Taxonomy" id="1437875"/>
    <lineage>
        <taxon>Bacteria</taxon>
        <taxon>Bacillati</taxon>
        <taxon>Actinomycetota</taxon>
        <taxon>Actinomycetes</taxon>
        <taxon>Mycobacteriales</taxon>
        <taxon>Corynebacteriaceae</taxon>
        <taxon>Corynebacterium</taxon>
    </lineage>
</organism>
<name>A0A1L7CUH6_9CORY</name>
<reference evidence="2 3" key="1">
    <citation type="submission" date="2014-08" db="EMBL/GenBank/DDBJ databases">
        <title>Complete genome sequence of Corynebacterium frankenforstense ST18(T) (=DSM 45800(T)), isolated from raw cow milk.</title>
        <authorList>
            <person name="Ruckert C."/>
            <person name="Albersmeier A."/>
            <person name="Winkler A."/>
            <person name="Lipski A."/>
            <person name="Kalinowski J."/>
        </authorList>
    </citation>
    <scope>NUCLEOTIDE SEQUENCE [LARGE SCALE GENOMIC DNA]</scope>
    <source>
        <strain evidence="2 3">ST18</strain>
    </source>
</reference>
<dbReference type="OrthoDB" id="4417239at2"/>
<keyword evidence="1" id="KW-0732">Signal</keyword>
<feature type="chain" id="PRO_5038434183" description="DUF2993 domain-containing protein" evidence="1">
    <location>
        <begin position="27"/>
        <end position="262"/>
    </location>
</feature>
<proteinExistence type="predicted"/>
<evidence type="ECO:0000256" key="1">
    <source>
        <dbReference type="SAM" id="SignalP"/>
    </source>
</evidence>
<dbReference type="RefSeq" id="WP_075664497.1">
    <property type="nucleotide sequence ID" value="NZ_CP009247.1"/>
</dbReference>
<protein>
    <recommendedName>
        <fullName evidence="4">DUF2993 domain-containing protein</fullName>
    </recommendedName>
</protein>
<dbReference type="AlphaFoldDB" id="A0A1L7CUH6"/>
<evidence type="ECO:0000313" key="2">
    <source>
        <dbReference type="EMBL" id="APT89501.1"/>
    </source>
</evidence>
<evidence type="ECO:0008006" key="4">
    <source>
        <dbReference type="Google" id="ProtNLM"/>
    </source>
</evidence>
<dbReference type="EMBL" id="CP009247">
    <property type="protein sequence ID" value="APT89501.1"/>
    <property type="molecule type" value="Genomic_DNA"/>
</dbReference>
<accession>A0A1L7CUH6</accession>
<feature type="signal peptide" evidence="1">
    <location>
        <begin position="1"/>
        <end position="26"/>
    </location>
</feature>
<dbReference type="KEGG" id="cfk:CFRA_09940"/>
<dbReference type="Pfam" id="PF11209">
    <property type="entry name" value="LmeA"/>
    <property type="match status" value="1"/>
</dbReference>
<evidence type="ECO:0000313" key="3">
    <source>
        <dbReference type="Proteomes" id="UP000185434"/>
    </source>
</evidence>
<dbReference type="InterPro" id="IPR021373">
    <property type="entry name" value="DUF2993"/>
</dbReference>
<dbReference type="PROSITE" id="PS51257">
    <property type="entry name" value="PROKAR_LIPOPROTEIN"/>
    <property type="match status" value="1"/>
</dbReference>
<dbReference type="STRING" id="1437875.CFRA_09940"/>
<keyword evidence="3" id="KW-1185">Reference proteome</keyword>
<gene>
    <name evidence="2" type="ORF">CFRA_09940</name>
</gene>
<dbReference type="Proteomes" id="UP000185434">
    <property type="component" value="Chromosome"/>
</dbReference>